<evidence type="ECO:0000313" key="2">
    <source>
        <dbReference type="EMBL" id="PYI36447.1"/>
    </source>
</evidence>
<feature type="region of interest" description="Disordered" evidence="1">
    <location>
        <begin position="1"/>
        <end position="41"/>
    </location>
</feature>
<evidence type="ECO:0000256" key="1">
    <source>
        <dbReference type="SAM" id="MobiDB-lite"/>
    </source>
</evidence>
<feature type="region of interest" description="Disordered" evidence="1">
    <location>
        <begin position="56"/>
        <end position="99"/>
    </location>
</feature>
<name>A0A2V5JC44_9EURO</name>
<protein>
    <submittedName>
        <fullName evidence="2">Uncharacterized protein</fullName>
    </submittedName>
</protein>
<proteinExistence type="predicted"/>
<organism evidence="2 3">
    <name type="scientific">Aspergillus indologenus CBS 114.80</name>
    <dbReference type="NCBI Taxonomy" id="1450541"/>
    <lineage>
        <taxon>Eukaryota</taxon>
        <taxon>Fungi</taxon>
        <taxon>Dikarya</taxon>
        <taxon>Ascomycota</taxon>
        <taxon>Pezizomycotina</taxon>
        <taxon>Eurotiomycetes</taxon>
        <taxon>Eurotiomycetidae</taxon>
        <taxon>Eurotiales</taxon>
        <taxon>Aspergillaceae</taxon>
        <taxon>Aspergillus</taxon>
        <taxon>Aspergillus subgen. Circumdati</taxon>
    </lineage>
</organism>
<sequence length="126" mass="13764">MVQGSLKKTKPSGGSTSKRPTALAPKRGPRQIAPKKASLIKQQKLTKVRRLFLELDSITKPLPKPNPKPRPRNKSMARANSLRRTQKLTAGLTARTEKNLAERAGHLELLAGGKKDKKADAAKGKK</sequence>
<dbReference type="InterPro" id="IPR019034">
    <property type="entry name" value="UPF0390"/>
</dbReference>
<reference evidence="2 3" key="1">
    <citation type="submission" date="2018-02" db="EMBL/GenBank/DDBJ databases">
        <title>The genomes of Aspergillus section Nigri reveals drivers in fungal speciation.</title>
        <authorList>
            <consortium name="DOE Joint Genome Institute"/>
            <person name="Vesth T.C."/>
            <person name="Nybo J."/>
            <person name="Theobald S."/>
            <person name="Brandl J."/>
            <person name="Frisvad J.C."/>
            <person name="Nielsen K.F."/>
            <person name="Lyhne E.K."/>
            <person name="Kogle M.E."/>
            <person name="Kuo A."/>
            <person name="Riley R."/>
            <person name="Clum A."/>
            <person name="Nolan M."/>
            <person name="Lipzen A."/>
            <person name="Salamov A."/>
            <person name="Henrissat B."/>
            <person name="Wiebenga A."/>
            <person name="De vries R.P."/>
            <person name="Grigoriev I.V."/>
            <person name="Mortensen U.H."/>
            <person name="Andersen M.R."/>
            <person name="Baker S.E."/>
        </authorList>
    </citation>
    <scope>NUCLEOTIDE SEQUENCE [LARGE SCALE GENOMIC DNA]</scope>
    <source>
        <strain evidence="2 3">CBS 114.80</strain>
    </source>
</reference>
<gene>
    <name evidence="2" type="ORF">BP00DRAFT_106402</name>
</gene>
<accession>A0A2V5JC44</accession>
<evidence type="ECO:0000313" key="3">
    <source>
        <dbReference type="Proteomes" id="UP000248817"/>
    </source>
</evidence>
<dbReference type="EMBL" id="KZ825464">
    <property type="protein sequence ID" value="PYI36447.1"/>
    <property type="molecule type" value="Genomic_DNA"/>
</dbReference>
<dbReference type="Proteomes" id="UP000248817">
    <property type="component" value="Unassembled WGS sequence"/>
</dbReference>
<feature type="compositionally biased region" description="Low complexity" evidence="1">
    <location>
        <begin position="1"/>
        <end position="18"/>
    </location>
</feature>
<keyword evidence="3" id="KW-1185">Reference proteome</keyword>
<dbReference type="AlphaFoldDB" id="A0A2V5JC44"/>
<dbReference type="Pfam" id="PF09495">
    <property type="entry name" value="DUF2462"/>
    <property type="match status" value="2"/>
</dbReference>